<evidence type="ECO:0000259" key="9">
    <source>
        <dbReference type="Pfam" id="PF08393"/>
    </source>
</evidence>
<dbReference type="InterPro" id="IPR026983">
    <property type="entry name" value="DHC"/>
</dbReference>
<evidence type="ECO:0000313" key="14">
    <source>
        <dbReference type="Proteomes" id="UP001152797"/>
    </source>
</evidence>
<evidence type="ECO:0000313" key="13">
    <source>
        <dbReference type="EMBL" id="CAL4763120.1"/>
    </source>
</evidence>
<evidence type="ECO:0000256" key="5">
    <source>
        <dbReference type="ARBA" id="ARBA00022676"/>
    </source>
</evidence>
<evidence type="ECO:0000256" key="8">
    <source>
        <dbReference type="ARBA" id="ARBA00023273"/>
    </source>
</evidence>
<organism evidence="12">
    <name type="scientific">Cladocopium goreaui</name>
    <dbReference type="NCBI Taxonomy" id="2562237"/>
    <lineage>
        <taxon>Eukaryota</taxon>
        <taxon>Sar</taxon>
        <taxon>Alveolata</taxon>
        <taxon>Dinophyceae</taxon>
        <taxon>Suessiales</taxon>
        <taxon>Symbiodiniaceae</taxon>
        <taxon>Cladocopium</taxon>
    </lineage>
</organism>
<dbReference type="EMBL" id="CAMXCT010000224">
    <property type="protein sequence ID" value="CAI3975808.1"/>
    <property type="molecule type" value="Genomic_DNA"/>
</dbReference>
<evidence type="ECO:0000313" key="12">
    <source>
        <dbReference type="EMBL" id="CAI3975808.1"/>
    </source>
</evidence>
<name>A0A9P1BM10_9DINO</name>
<keyword evidence="4" id="KW-0963">Cytoplasm</keyword>
<dbReference type="Pfam" id="PF13692">
    <property type="entry name" value="Glyco_trans_1_4"/>
    <property type="match status" value="1"/>
</dbReference>
<proteinExistence type="inferred from homology"/>
<evidence type="ECO:0000256" key="4">
    <source>
        <dbReference type="ARBA" id="ARBA00022490"/>
    </source>
</evidence>
<dbReference type="GO" id="GO:0005929">
    <property type="term" value="C:cilium"/>
    <property type="evidence" value="ECO:0007669"/>
    <property type="project" value="UniProtKB-SubCell"/>
</dbReference>
<dbReference type="GO" id="GO:0051959">
    <property type="term" value="F:dynein light intermediate chain binding"/>
    <property type="evidence" value="ECO:0007669"/>
    <property type="project" value="InterPro"/>
</dbReference>
<evidence type="ECO:0000256" key="1">
    <source>
        <dbReference type="ARBA" id="ARBA00004138"/>
    </source>
</evidence>
<dbReference type="InterPro" id="IPR013860">
    <property type="entry name" value="AreA_GATA"/>
</dbReference>
<dbReference type="InterPro" id="IPR023379">
    <property type="entry name" value="BART_dom"/>
</dbReference>
<dbReference type="Gene3D" id="3.20.180.20">
    <property type="entry name" value="Dynein heavy chain, N-terminal domain 2"/>
    <property type="match status" value="1"/>
</dbReference>
<dbReference type="GO" id="GO:0016020">
    <property type="term" value="C:membrane"/>
    <property type="evidence" value="ECO:0007669"/>
    <property type="project" value="InterPro"/>
</dbReference>
<feature type="domain" description="Dynein heavy chain linker" evidence="9">
    <location>
        <begin position="914"/>
        <end position="1101"/>
    </location>
</feature>
<keyword evidence="5" id="KW-0328">Glycosyltransferase</keyword>
<dbReference type="Pfam" id="PF05637">
    <property type="entry name" value="Glyco_transf_34"/>
    <property type="match status" value="2"/>
</dbReference>
<dbReference type="InterPro" id="IPR029044">
    <property type="entry name" value="Nucleotide-diphossugar_trans"/>
</dbReference>
<feature type="domain" description="Dynein heavy chain linker" evidence="9">
    <location>
        <begin position="1156"/>
        <end position="1324"/>
    </location>
</feature>
<comment type="subcellular location">
    <subcellularLocation>
        <location evidence="1">Cell projection</location>
        <location evidence="1">Cilium</location>
    </subcellularLocation>
    <subcellularLocation>
        <location evidence="2">Cytoplasm</location>
    </subcellularLocation>
</comment>
<accession>A0A9P1BM10</accession>
<gene>
    <name evidence="12" type="ORF">C1SCF055_LOCUS4086</name>
</gene>
<dbReference type="InterPro" id="IPR013602">
    <property type="entry name" value="Dynein_heavy_linker"/>
</dbReference>
<dbReference type="GO" id="GO:0045505">
    <property type="term" value="F:dynein intermediate chain binding"/>
    <property type="evidence" value="ECO:0007669"/>
    <property type="project" value="InterPro"/>
</dbReference>
<dbReference type="Gene3D" id="3.40.50.2000">
    <property type="entry name" value="Glycogen Phosphorylase B"/>
    <property type="match status" value="2"/>
</dbReference>
<dbReference type="Pfam" id="PF08550">
    <property type="entry name" value="GATA_AreA"/>
    <property type="match status" value="1"/>
</dbReference>
<dbReference type="Gene3D" id="1.20.1520.10">
    <property type="entry name" value="ADP-ribosylation factor-like 2-binding protein, domain"/>
    <property type="match status" value="1"/>
</dbReference>
<dbReference type="PANTHER" id="PTHR45703:SF1">
    <property type="entry name" value="DYNEINS HEAVY CHAIN"/>
    <property type="match status" value="1"/>
</dbReference>
<reference evidence="12" key="1">
    <citation type="submission" date="2022-10" db="EMBL/GenBank/DDBJ databases">
        <authorList>
            <person name="Chen Y."/>
            <person name="Dougan E. K."/>
            <person name="Chan C."/>
            <person name="Rhodes N."/>
            <person name="Thang M."/>
        </authorList>
    </citation>
    <scope>NUCLEOTIDE SEQUENCE</scope>
</reference>
<dbReference type="InterPro" id="IPR008630">
    <property type="entry name" value="Glyco_trans_34"/>
</dbReference>
<evidence type="ECO:0000256" key="2">
    <source>
        <dbReference type="ARBA" id="ARBA00004496"/>
    </source>
</evidence>
<dbReference type="PANTHER" id="PTHR45703">
    <property type="entry name" value="DYNEIN HEAVY CHAIN"/>
    <property type="match status" value="1"/>
</dbReference>
<keyword evidence="7" id="KW-0969">Cilium</keyword>
<protein>
    <submittedName>
        <fullName evidence="13">5'(3')-deoxyribonucleotidase</fullName>
    </submittedName>
</protein>
<keyword evidence="14" id="KW-1185">Reference proteome</keyword>
<evidence type="ECO:0000259" key="10">
    <source>
        <dbReference type="Pfam" id="PF08550"/>
    </source>
</evidence>
<feature type="domain" description="Nitrogen regulatory protein areA GATA-like" evidence="10">
    <location>
        <begin position="1637"/>
        <end position="1664"/>
    </location>
</feature>
<dbReference type="Proteomes" id="UP001152797">
    <property type="component" value="Unassembled WGS sequence"/>
</dbReference>
<dbReference type="GO" id="GO:0030286">
    <property type="term" value="C:dynein complex"/>
    <property type="evidence" value="ECO:0007669"/>
    <property type="project" value="InterPro"/>
</dbReference>
<dbReference type="OrthoDB" id="424310at2759"/>
<evidence type="ECO:0000256" key="7">
    <source>
        <dbReference type="ARBA" id="ARBA00023069"/>
    </source>
</evidence>
<dbReference type="InterPro" id="IPR042228">
    <property type="entry name" value="Dynein_linker_3"/>
</dbReference>
<reference evidence="13 14" key="2">
    <citation type="submission" date="2024-05" db="EMBL/GenBank/DDBJ databases">
        <authorList>
            <person name="Chen Y."/>
            <person name="Shah S."/>
            <person name="Dougan E. K."/>
            <person name="Thang M."/>
            <person name="Chan C."/>
        </authorList>
    </citation>
    <scope>NUCLEOTIDE SEQUENCE [LARGE SCALE GENOMIC DNA]</scope>
</reference>
<dbReference type="GO" id="GO:0016757">
    <property type="term" value="F:glycosyltransferase activity"/>
    <property type="evidence" value="ECO:0007669"/>
    <property type="project" value="UniProtKB-KW"/>
</dbReference>
<keyword evidence="6" id="KW-0808">Transferase</keyword>
<dbReference type="EMBL" id="CAMXCT020000224">
    <property type="protein sequence ID" value="CAL1129183.1"/>
    <property type="molecule type" value="Genomic_DNA"/>
</dbReference>
<dbReference type="InterPro" id="IPR042541">
    <property type="entry name" value="BART_sf"/>
</dbReference>
<dbReference type="CDD" id="cd03801">
    <property type="entry name" value="GT4_PimA-like"/>
    <property type="match status" value="1"/>
</dbReference>
<evidence type="ECO:0000256" key="3">
    <source>
        <dbReference type="ARBA" id="ARBA00005664"/>
    </source>
</evidence>
<dbReference type="Gene3D" id="1.10.287.2620">
    <property type="match status" value="1"/>
</dbReference>
<keyword evidence="8" id="KW-0966">Cell projection</keyword>
<evidence type="ECO:0000256" key="6">
    <source>
        <dbReference type="ARBA" id="ARBA00022679"/>
    </source>
</evidence>
<sequence>MHFWPLFPAAALASQWDAEFYRSPLRCPPVWQHFLTQLTEAETLLRHGQAATARELLGDALTDALGPGSGDAPKLRRALTECAVGLGAALRLSALSHVSDPAVRVASSSVQRRALEVALRLQHLAAGWLIYAYNGPARHRDAFIDSSPWPINSAHFGDEHRSVAALLQQLTSNEKTLSDGPGRRASVVMVTVCDYPETSMLPRLAAFVHGVYAQRHGYAYRHHRHSRHAADRPAAWGKVAAMQEALQEGWDWAIWVDCDLFFMDLNKSLESLLPESDDGVKMVITEDAQTLNTAIFFMRRSQWSLRLLEKVWGGESSAFVDHTWWEQQAFAQELLGALAKRCATLRYEAGAVYNGSHQVDPGDALVYPPEVHVLAQREMNSYHPISSRLVGETWEPGKFILSFNGVKSLSGPTVADVLHVNYFEVFCQLNDLEDRCKDVLAEEERWMLMTEPQALPALDEYLSLFSEYEELLKLEPAAFVQSKAGNSGPQGPPGATMATPRQVDAEITTGEAKQCILEQVEKESEVLASIPESVVIGLFEVLWILTAGLMSGDSQELGKISELLLEMLLSPGWVAIVVGKNQNGTRFRDGAQEIVDGYSGIFSQLRKTPKDIEEVASMRVHRNRVGRNYEVAWSDARKAESDAMLAPDTKRCLDTYGVLEEFGVQLTADDFYQRWRVFGCPKSTFDLVAKVEDDIKELEAQFETAQQQEQADFYESIVDVAWAKTIENFSQYSEFEKLDEIYENVESVNERLKSVGTQGAPITLGIASWHIHGYGSGAEWKAATQAKLFNSRETLFGKEAIWGFKADMRTVTDYSMIAQLTKEFLGSGASAFFVWTCLDGLVTAFNWTKDSKKTGPFQQVDSKFCESSVAVGDRKRGQAGTKTLFKAVKAFEKRDGCGEVLQIAKTVKDPTCQNPRLNTAEPVSVTTRLSWKCHYWKQSLEQMDDFAPKVPLVVGLRNQGMADRHWEQVSNLIGSSVHPSMENFTLNNFIESKPHNWAGDDGLGLVDHAAAVADIGDRAGKEQNIENQLKNMQAAWDKVYFDCSEPYRTTGTYILKGADEVMAVLDEQIVVTQAMQFSPFNKPFKEEIDEWNDKLMYVSECQGARRNPGETQVWINGSRSKETLGKRSSTETTGWTGVDVSSLQVTAWWFQYFDDARTAWMYLQPIFDSPDIMKQLPTEGKKFKVVDGREGLLQQWQVVNKDLDMVQKGLDDYLATKFQTQCAAFARFYFLSNDELLEILSQTKDPLRVQPFLSKVFEAMKKLTFTDSLVATQMHSKEGEIIDFVRTPCWDVSGGENPFVNPVSTKDKNVETWMTAGLLSMGLTLLLVDLPQEQFHESKFKDSVESFILTHFEDFAVVHRDGSCPMHWVNIHRKFKALYEKRLLQVLDDCDAEVTAFMDYFTACSDVYGDDEGFRALLAALTASEDFHAFQQIMFTAVRENWQPDEHQKAPMAGFQFHEVRVNSPEGAEAGSSFTVIYLGEEHRIIVPEGQTGDITVTLQVPEAIPVESYPELPRTEWVLQNPGQVCLNSSQVHWTAEVEDAIKNGTVDTYFTRLSEQLLDLVRLVRGDITKLQSQVAHFFLPTAAMASKTGNGSWMNLALLSGERMDLGDLEQEDLDFGSDLYALAESSTDELLSSWKVFTALKDDSSQHRRLENAAWRLHAMQRSGRSPGFEAASRVTGGKCAFKKGAPIVDQLDDAAFTEKRSLSGALKKVEDMERVHSSDLTVGFQDSWAADQLLGVCLKNQMKNETIDEVLQVLQHMNFHSEDVPSTAQELRSLPHQMRPVCAIFTHSLELNGANNFCLYIARLLKNNQNLTIFSPKAGPMKEDFEKLGLEVTIVDTTSKTFLEDLSCALKERQVEILLANTIMRCDIILMAAQLRMRSVWVIHESWPQDQLDHYAKEVFMCKDIDAAIIKKAFAAAGTIVFPSDMQRHLYDGMFRADAGHTIYNGIPLKQLNHFKQTQDRREVRAALGYSDDDFVVLHLGTVCSRKGQVFSATACAKLIQENGCKNLKQLIVGARYIRDHEIKYIDEIFQVAKKHQVSCRRWEELKEEERGQPQITIMDIQAAVLRFYMAADVVLVASLNEVLPLVICESMAFERPVVCSDLVIW</sequence>
<dbReference type="Gene3D" id="3.90.550.10">
    <property type="entry name" value="Spore Coat Polysaccharide Biosynthesis Protein SpsA, Chain A"/>
    <property type="match status" value="1"/>
</dbReference>
<dbReference type="InterPro" id="IPR042222">
    <property type="entry name" value="Dynein_2_N"/>
</dbReference>
<dbReference type="SUPFAM" id="SSF53756">
    <property type="entry name" value="UDP-Glycosyltransferase/glycogen phosphorylase"/>
    <property type="match status" value="1"/>
</dbReference>
<dbReference type="GO" id="GO:0007018">
    <property type="term" value="P:microtubule-based movement"/>
    <property type="evidence" value="ECO:0007669"/>
    <property type="project" value="InterPro"/>
</dbReference>
<comment type="caution">
    <text evidence="12">The sequence shown here is derived from an EMBL/GenBank/DDBJ whole genome shotgun (WGS) entry which is preliminary data.</text>
</comment>
<dbReference type="Gene3D" id="1.20.58.1120">
    <property type="match status" value="1"/>
</dbReference>
<dbReference type="GO" id="GO:0005737">
    <property type="term" value="C:cytoplasm"/>
    <property type="evidence" value="ECO:0007669"/>
    <property type="project" value="UniProtKB-SubCell"/>
</dbReference>
<dbReference type="Pfam" id="PF08393">
    <property type="entry name" value="DHC_N2"/>
    <property type="match status" value="2"/>
</dbReference>
<evidence type="ECO:0000259" key="11">
    <source>
        <dbReference type="Pfam" id="PF11527"/>
    </source>
</evidence>
<feature type="domain" description="BART" evidence="11">
    <location>
        <begin position="1333"/>
        <end position="1436"/>
    </location>
</feature>
<comment type="similarity">
    <text evidence="3">Belongs to the glycosyltransferase 34 family.</text>
</comment>
<dbReference type="Gene3D" id="1.20.140.100">
    <property type="entry name" value="Dynein heavy chain, N-terminal domain 2"/>
    <property type="match status" value="1"/>
</dbReference>
<dbReference type="EMBL" id="CAMXCT030000224">
    <property type="protein sequence ID" value="CAL4763120.1"/>
    <property type="molecule type" value="Genomic_DNA"/>
</dbReference>
<dbReference type="Pfam" id="PF11527">
    <property type="entry name" value="ARL2_Bind_BART"/>
    <property type="match status" value="1"/>
</dbReference>